<gene>
    <name evidence="2" type="ORF">ACHHYP_04733</name>
</gene>
<feature type="transmembrane region" description="Helical" evidence="1">
    <location>
        <begin position="823"/>
        <end position="842"/>
    </location>
</feature>
<feature type="transmembrane region" description="Helical" evidence="1">
    <location>
        <begin position="898"/>
        <end position="920"/>
    </location>
</feature>
<keyword evidence="1" id="KW-0472">Membrane</keyword>
<evidence type="ECO:0000313" key="3">
    <source>
        <dbReference type="Proteomes" id="UP000243579"/>
    </source>
</evidence>
<keyword evidence="1" id="KW-1133">Transmembrane helix</keyword>
<feature type="transmembrane region" description="Helical" evidence="1">
    <location>
        <begin position="290"/>
        <end position="318"/>
    </location>
</feature>
<feature type="transmembrane region" description="Helical" evidence="1">
    <location>
        <begin position="25"/>
        <end position="45"/>
    </location>
</feature>
<evidence type="ECO:0000313" key="2">
    <source>
        <dbReference type="EMBL" id="OQR91382.1"/>
    </source>
</evidence>
<name>A0A1V9Z0B7_ACHHY</name>
<organism evidence="2 3">
    <name type="scientific">Achlya hypogyna</name>
    <name type="common">Oomycete</name>
    <name type="synonym">Protoachlya hypogyna</name>
    <dbReference type="NCBI Taxonomy" id="1202772"/>
    <lineage>
        <taxon>Eukaryota</taxon>
        <taxon>Sar</taxon>
        <taxon>Stramenopiles</taxon>
        <taxon>Oomycota</taxon>
        <taxon>Saprolegniomycetes</taxon>
        <taxon>Saprolegniales</taxon>
        <taxon>Achlyaceae</taxon>
        <taxon>Achlya</taxon>
    </lineage>
</organism>
<dbReference type="Proteomes" id="UP000243579">
    <property type="component" value="Unassembled WGS sequence"/>
</dbReference>
<feature type="transmembrane region" description="Helical" evidence="1">
    <location>
        <begin position="728"/>
        <end position="748"/>
    </location>
</feature>
<keyword evidence="3" id="KW-1185">Reference proteome</keyword>
<feature type="transmembrane region" description="Helical" evidence="1">
    <location>
        <begin position="376"/>
        <end position="397"/>
    </location>
</feature>
<dbReference type="OrthoDB" id="67665at2759"/>
<evidence type="ECO:0008006" key="4">
    <source>
        <dbReference type="Google" id="ProtNLM"/>
    </source>
</evidence>
<dbReference type="AlphaFoldDB" id="A0A1V9Z0B7"/>
<protein>
    <recommendedName>
        <fullName evidence="4">Transmembrane protein</fullName>
    </recommendedName>
</protein>
<accession>A0A1V9Z0B7</accession>
<feature type="transmembrane region" description="Helical" evidence="1">
    <location>
        <begin position="256"/>
        <end position="278"/>
    </location>
</feature>
<evidence type="ECO:0000256" key="1">
    <source>
        <dbReference type="SAM" id="Phobius"/>
    </source>
</evidence>
<proteinExistence type="predicted"/>
<comment type="caution">
    <text evidence="2">The sequence shown here is derived from an EMBL/GenBank/DDBJ whole genome shotgun (WGS) entry which is preliminary data.</text>
</comment>
<dbReference type="EMBL" id="JNBR01000537">
    <property type="protein sequence ID" value="OQR91382.1"/>
    <property type="molecule type" value="Genomic_DNA"/>
</dbReference>
<keyword evidence="1" id="KW-0812">Transmembrane</keyword>
<sequence length="1069" mass="119495">MQRVQPTQASRPAANTRVLCNRRSVVIGFFVGLYVVLAPLQAYLYENLPWYVSPPSVELANSTWAEKEAFWLTFSKDAYTTKRFLDGSTYCHDPATNTDVYRMIINLTTPITPTTCRSDFVTKLNNGAILSAGLESRLCDFAANPNNSLAHTVGACQQNVIAGIEQSVVCMWLVPGNDLDATALAPHIYTYYNTFHMTPSVAFLYSKLGWRLLLTFYIGYRAWRDYYRHCIDLVRDCSLVSGARCEVFFGDPTSLILLNPLVTVIMSIDVWLSSAVIGSSTLAAVQVDDLWQFIAGCIYLSRMVWIAYFSLACSAVALKRLGMEARFTPVDPTLVALAAAFVAGPLTYEQGQTATFTRIYLWFFNSRAPNPHTIDIGYAIFFFLFTVGAVPVVIGLASCPSVQSTVTPAGGNMMVRYATLSYNDWKHFVLLSLQMVPRRKYRDTLYHGGSIYSFFDANPAFRRLASISQRGMDCYVVVFNAEDTPTDCIRLSLLACLDKNQPGIVTAKADADVAFGHLSVEACKSTRALSYVVIEPNHDKGATRSSVTCDRWSAASSLLWGLYVVLAPMHAYLYENFPWQVERIPDAPTIETPWNEATTFWLAFSQNRSRFAPGASYQHDQKANMDLYRMALNLTAPSELDNCHSAIISRVNNGALLSTGLQTLLCNFAAQSNWTSIGGCQQNKAFHVEASIICVWIVLGNDLNPQAAGPGMYTYYNSFRMSPSIEFLYGKLVVRALLMVYLALMLWWRYYQHCIELVRQTKRLVAQRSVVYLGDPSVLAFQDPIVCFFMALDLCLSVCVVGSSTLAVVQLDDLWQCFTAGVYLARTAWLAYLYLAVVASVLKASHAESHFTPLDATAVAIASTILAGPLTHLQGQSSLCVQLYLWLFNTPATTTTNIQVAFAVVVFFITVAFLPVFLGFNLGAAPRRRSEPSVYTAAAHTPFGKPSYNDYKHRIVLWWRMGYLRSFRRVRYHGGMLYNFFRTQPALRQSPTLHQRSLDCFVVLYAKDTTVACVRLSLLSRIDTRCRGIVVKVGPADQVFSRLDVAYDTVTQRFEYRLVTPPGPCHWVE</sequence>
<feature type="transmembrane region" description="Helical" evidence="1">
    <location>
        <begin position="202"/>
        <end position="220"/>
    </location>
</feature>
<feature type="transmembrane region" description="Helical" evidence="1">
    <location>
        <begin position="788"/>
        <end position="811"/>
    </location>
</feature>
<reference evidence="2 3" key="1">
    <citation type="journal article" date="2014" name="Genome Biol. Evol.">
        <title>The secreted proteins of Achlya hypogyna and Thraustotheca clavata identify the ancestral oomycete secretome and reveal gene acquisitions by horizontal gene transfer.</title>
        <authorList>
            <person name="Misner I."/>
            <person name="Blouin N."/>
            <person name="Leonard G."/>
            <person name="Richards T.A."/>
            <person name="Lane C.E."/>
        </authorList>
    </citation>
    <scope>NUCLEOTIDE SEQUENCE [LARGE SCALE GENOMIC DNA]</scope>
    <source>
        <strain evidence="2 3">ATCC 48635</strain>
    </source>
</reference>